<dbReference type="Proteomes" id="UP001066276">
    <property type="component" value="Chromosome 6"/>
</dbReference>
<comment type="caution">
    <text evidence="1">The sequence shown here is derived from an EMBL/GenBank/DDBJ whole genome shotgun (WGS) entry which is preliminary data.</text>
</comment>
<organism evidence="1 2">
    <name type="scientific">Pleurodeles waltl</name>
    <name type="common">Iberian ribbed newt</name>
    <dbReference type="NCBI Taxonomy" id="8319"/>
    <lineage>
        <taxon>Eukaryota</taxon>
        <taxon>Metazoa</taxon>
        <taxon>Chordata</taxon>
        <taxon>Craniata</taxon>
        <taxon>Vertebrata</taxon>
        <taxon>Euteleostomi</taxon>
        <taxon>Amphibia</taxon>
        <taxon>Batrachia</taxon>
        <taxon>Caudata</taxon>
        <taxon>Salamandroidea</taxon>
        <taxon>Salamandridae</taxon>
        <taxon>Pleurodelinae</taxon>
        <taxon>Pleurodeles</taxon>
    </lineage>
</organism>
<gene>
    <name evidence="1" type="ORF">NDU88_006856</name>
</gene>
<evidence type="ECO:0000313" key="2">
    <source>
        <dbReference type="Proteomes" id="UP001066276"/>
    </source>
</evidence>
<keyword evidence="2" id="KW-1185">Reference proteome</keyword>
<protein>
    <submittedName>
        <fullName evidence="1">Uncharacterized protein</fullName>
    </submittedName>
</protein>
<reference evidence="1" key="1">
    <citation type="journal article" date="2022" name="bioRxiv">
        <title>Sequencing and chromosome-scale assembly of the giantPleurodeles waltlgenome.</title>
        <authorList>
            <person name="Brown T."/>
            <person name="Elewa A."/>
            <person name="Iarovenko S."/>
            <person name="Subramanian E."/>
            <person name="Araus A.J."/>
            <person name="Petzold A."/>
            <person name="Susuki M."/>
            <person name="Suzuki K.-i.T."/>
            <person name="Hayashi T."/>
            <person name="Toyoda A."/>
            <person name="Oliveira C."/>
            <person name="Osipova E."/>
            <person name="Leigh N.D."/>
            <person name="Simon A."/>
            <person name="Yun M.H."/>
        </authorList>
    </citation>
    <scope>NUCLEOTIDE SEQUENCE</scope>
    <source>
        <strain evidence="1">20211129_DDA</strain>
        <tissue evidence="1">Liver</tissue>
    </source>
</reference>
<dbReference type="EMBL" id="JANPWB010000010">
    <property type="protein sequence ID" value="KAJ1140505.1"/>
    <property type="molecule type" value="Genomic_DNA"/>
</dbReference>
<sequence length="185" mass="20542">MSEAAASRQICSLLGLQDCDQPWPLSSVLSESQWTGPASICVLPPSVRPGPAFMSRADLTARFAREGLALLLREINVASGGGFVLLHLTHPCILPQTQDSTEQRTGSDCACCLTSTYPDKSRCPSAKVTRKAIALHWLRLEIKHWKKDFLRGGLRVKFYLQKTKYLIHNVMGICKFTLHVQIAFC</sequence>
<accession>A0AAV7QK91</accession>
<evidence type="ECO:0000313" key="1">
    <source>
        <dbReference type="EMBL" id="KAJ1140505.1"/>
    </source>
</evidence>
<dbReference type="AlphaFoldDB" id="A0AAV7QK91"/>
<name>A0AAV7QK91_PLEWA</name>
<proteinExistence type="predicted"/>